<dbReference type="SUPFAM" id="SSF46785">
    <property type="entry name" value="Winged helix' DNA-binding domain"/>
    <property type="match status" value="1"/>
</dbReference>
<evidence type="ECO:0000256" key="1">
    <source>
        <dbReference type="ARBA" id="ARBA00022603"/>
    </source>
</evidence>
<dbReference type="InterPro" id="IPR016461">
    <property type="entry name" value="COMT-like"/>
</dbReference>
<reference evidence="8 9" key="1">
    <citation type="journal article" date="2021" name="Nat. Commun.">
        <title>Incipient diploidization of the medicinal plant Perilla within 10,000 years.</title>
        <authorList>
            <person name="Zhang Y."/>
            <person name="Shen Q."/>
            <person name="Leng L."/>
            <person name="Zhang D."/>
            <person name="Chen S."/>
            <person name="Shi Y."/>
            <person name="Ning Z."/>
            <person name="Chen S."/>
        </authorList>
    </citation>
    <scope>NUCLEOTIDE SEQUENCE [LARGE SCALE GENOMIC DNA]</scope>
    <source>
        <strain evidence="9">cv. PC099</strain>
    </source>
</reference>
<evidence type="ECO:0000313" key="9">
    <source>
        <dbReference type="Proteomes" id="UP001190926"/>
    </source>
</evidence>
<dbReference type="InterPro" id="IPR036390">
    <property type="entry name" value="WH_DNA-bd_sf"/>
</dbReference>
<comment type="similarity">
    <text evidence="4">Belongs to the class I-like SAM-binding methyltransferase superfamily. Cation-independent O-methyltransferase family. COMT subfamily.</text>
</comment>
<keyword evidence="1" id="KW-0489">Methyltransferase</keyword>
<dbReference type="InterPro" id="IPR029063">
    <property type="entry name" value="SAM-dependent_MTases_sf"/>
</dbReference>
<evidence type="ECO:0000256" key="5">
    <source>
        <dbReference type="PIRSR" id="PIRSR005739-1"/>
    </source>
</evidence>
<keyword evidence="3" id="KW-0949">S-adenosyl-L-methionine</keyword>
<dbReference type="Proteomes" id="UP001190926">
    <property type="component" value="Unassembled WGS sequence"/>
</dbReference>
<evidence type="ECO:0000256" key="2">
    <source>
        <dbReference type="ARBA" id="ARBA00022679"/>
    </source>
</evidence>
<dbReference type="Gene3D" id="1.10.10.10">
    <property type="entry name" value="Winged helix-like DNA-binding domain superfamily/Winged helix DNA-binding domain"/>
    <property type="match status" value="1"/>
</dbReference>
<dbReference type="AlphaFoldDB" id="A0AAD4JCI6"/>
<evidence type="ECO:0000259" key="7">
    <source>
        <dbReference type="Pfam" id="PF08100"/>
    </source>
</evidence>
<dbReference type="SUPFAM" id="SSF53335">
    <property type="entry name" value="S-adenosyl-L-methionine-dependent methyltransferases"/>
    <property type="match status" value="1"/>
</dbReference>
<evidence type="ECO:0000256" key="3">
    <source>
        <dbReference type="ARBA" id="ARBA00022691"/>
    </source>
</evidence>
<proteinExistence type="inferred from homology"/>
<evidence type="ECO:0000259" key="6">
    <source>
        <dbReference type="Pfam" id="PF00891"/>
    </source>
</evidence>
<dbReference type="GO" id="GO:0046983">
    <property type="term" value="F:protein dimerization activity"/>
    <property type="evidence" value="ECO:0007669"/>
    <property type="project" value="InterPro"/>
</dbReference>
<keyword evidence="2" id="KW-0808">Transferase</keyword>
<dbReference type="InterPro" id="IPR012967">
    <property type="entry name" value="COMT_dimerisation"/>
</dbReference>
<feature type="active site" description="Proton acceptor" evidence="5">
    <location>
        <position position="258"/>
    </location>
</feature>
<name>A0AAD4JCI6_PERFH</name>
<dbReference type="InterPro" id="IPR036388">
    <property type="entry name" value="WH-like_DNA-bd_sf"/>
</dbReference>
<accession>A0AAD4JCI6</accession>
<comment type="caution">
    <text evidence="8">The sequence shown here is derived from an EMBL/GenBank/DDBJ whole genome shotgun (WGS) entry which is preliminary data.</text>
</comment>
<evidence type="ECO:0000256" key="4">
    <source>
        <dbReference type="ARBA" id="ARBA00034481"/>
    </source>
</evidence>
<dbReference type="Pfam" id="PF08100">
    <property type="entry name" value="Dimerisation"/>
    <property type="match status" value="1"/>
</dbReference>
<evidence type="ECO:0000313" key="8">
    <source>
        <dbReference type="EMBL" id="KAH6830625.1"/>
    </source>
</evidence>
<dbReference type="GO" id="GO:0008171">
    <property type="term" value="F:O-methyltransferase activity"/>
    <property type="evidence" value="ECO:0007669"/>
    <property type="project" value="InterPro"/>
</dbReference>
<dbReference type="GO" id="GO:0032259">
    <property type="term" value="P:methylation"/>
    <property type="evidence" value="ECO:0007669"/>
    <property type="project" value="UniProtKB-KW"/>
</dbReference>
<organism evidence="8 9">
    <name type="scientific">Perilla frutescens var. hirtella</name>
    <name type="common">Perilla citriodora</name>
    <name type="synonym">Perilla setoyensis</name>
    <dbReference type="NCBI Taxonomy" id="608512"/>
    <lineage>
        <taxon>Eukaryota</taxon>
        <taxon>Viridiplantae</taxon>
        <taxon>Streptophyta</taxon>
        <taxon>Embryophyta</taxon>
        <taxon>Tracheophyta</taxon>
        <taxon>Spermatophyta</taxon>
        <taxon>Magnoliopsida</taxon>
        <taxon>eudicotyledons</taxon>
        <taxon>Gunneridae</taxon>
        <taxon>Pentapetalae</taxon>
        <taxon>asterids</taxon>
        <taxon>lamiids</taxon>
        <taxon>Lamiales</taxon>
        <taxon>Lamiaceae</taxon>
        <taxon>Nepetoideae</taxon>
        <taxon>Elsholtzieae</taxon>
        <taxon>Perilla</taxon>
    </lineage>
</organism>
<dbReference type="PROSITE" id="PS51683">
    <property type="entry name" value="SAM_OMT_II"/>
    <property type="match status" value="1"/>
</dbReference>
<dbReference type="InterPro" id="IPR001077">
    <property type="entry name" value="COMT_C"/>
</dbReference>
<dbReference type="Gene3D" id="3.40.50.150">
    <property type="entry name" value="Vaccinia Virus protein VP39"/>
    <property type="match status" value="1"/>
</dbReference>
<dbReference type="PIRSF" id="PIRSF005739">
    <property type="entry name" value="O-mtase"/>
    <property type="match status" value="1"/>
</dbReference>
<sequence>MAELIKSANFDEEKQAKLEMWSYALGFTPTAVVKCAIELGIADVIETNGGTTTHADLSASVGCSPPVLRRIMRYLVHRRFFKQTLTTEGQKPPIISYAQTPLSRQLLRNGMAALVLLESTPIMLAPWQRLSSRAREKDGKPFEEEHGRDLWEYTNANPVHSKLLDDGMSCIATASMAAILDQYPEAFDGITSLVDVGGGDGTTLRILVKACPWIRGVNFDLAHVISVAPPCEGVEHVAGDMFDVIPKADAAFLMSVLHDWNDEECIGILRKCKEAIPMDRGKVIIVDAVIREGEEEEEDDKYSDVRMALDMVMLAHTSGKERTLEEWKYVLNGAGFSSFTVKHIQAIPAIILAYP</sequence>
<protein>
    <submittedName>
        <fullName evidence="8">Uncharacterized protein</fullName>
    </submittedName>
</protein>
<feature type="domain" description="O-methyltransferase dimerisation" evidence="7">
    <location>
        <begin position="21"/>
        <end position="108"/>
    </location>
</feature>
<dbReference type="Pfam" id="PF00891">
    <property type="entry name" value="Methyltransf_2"/>
    <property type="match status" value="1"/>
</dbReference>
<dbReference type="PANTHER" id="PTHR11746">
    <property type="entry name" value="O-METHYLTRANSFERASE"/>
    <property type="match status" value="1"/>
</dbReference>
<dbReference type="EMBL" id="SDAM02000096">
    <property type="protein sequence ID" value="KAH6830625.1"/>
    <property type="molecule type" value="Genomic_DNA"/>
</dbReference>
<keyword evidence="9" id="KW-1185">Reference proteome</keyword>
<dbReference type="FunFam" id="3.40.50.150:FF:000294">
    <property type="entry name" value="O-methyltransferase family protein"/>
    <property type="match status" value="1"/>
</dbReference>
<gene>
    <name evidence="8" type="ORF">C2S53_010181</name>
</gene>
<feature type="domain" description="O-methyltransferase C-terminal" evidence="6">
    <location>
        <begin position="127"/>
        <end position="337"/>
    </location>
</feature>